<keyword evidence="2" id="KW-1185">Reference proteome</keyword>
<organism evidence="1 2">
    <name type="scientific">Alkalicoccobacillus gibsonii</name>
    <dbReference type="NCBI Taxonomy" id="79881"/>
    <lineage>
        <taxon>Bacteria</taxon>
        <taxon>Bacillati</taxon>
        <taxon>Bacillota</taxon>
        <taxon>Bacilli</taxon>
        <taxon>Bacillales</taxon>
        <taxon>Bacillaceae</taxon>
        <taxon>Alkalicoccobacillus</taxon>
    </lineage>
</organism>
<dbReference type="RefSeq" id="WP_343129449.1">
    <property type="nucleotide sequence ID" value="NZ_JBCITK010000001.1"/>
</dbReference>
<dbReference type="PIRSF" id="PIRSF010372">
    <property type="entry name" value="PaiB"/>
    <property type="match status" value="1"/>
</dbReference>
<dbReference type="Proteomes" id="UP001418796">
    <property type="component" value="Unassembled WGS sequence"/>
</dbReference>
<dbReference type="SUPFAM" id="SSF50475">
    <property type="entry name" value="FMN-binding split barrel"/>
    <property type="match status" value="1"/>
</dbReference>
<dbReference type="InterPro" id="IPR012349">
    <property type="entry name" value="Split_barrel_FMN-bd"/>
</dbReference>
<dbReference type="Pfam" id="PF04299">
    <property type="entry name" value="FMN_bind_2"/>
    <property type="match status" value="1"/>
</dbReference>
<gene>
    <name evidence="1" type="ORF">MKY91_03965</name>
</gene>
<dbReference type="EMBL" id="JBCITK010000001">
    <property type="protein sequence ID" value="MEN0642318.1"/>
    <property type="molecule type" value="Genomic_DNA"/>
</dbReference>
<proteinExistence type="predicted"/>
<accession>A0ABU9VGI2</accession>
<dbReference type="InterPro" id="IPR007396">
    <property type="entry name" value="TR_PAI2-type"/>
</dbReference>
<evidence type="ECO:0000313" key="1">
    <source>
        <dbReference type="EMBL" id="MEN0642318.1"/>
    </source>
</evidence>
<dbReference type="PANTHER" id="PTHR35802">
    <property type="entry name" value="PROTEASE SYNTHASE AND SPORULATION PROTEIN PAI 2"/>
    <property type="match status" value="1"/>
</dbReference>
<dbReference type="Gene3D" id="2.30.110.10">
    <property type="entry name" value="Electron Transport, Fmn-binding Protein, Chain A"/>
    <property type="match status" value="1"/>
</dbReference>
<sequence length="207" mass="24031">MYIPKTFKVTDIKEVMDFIEQNSFGTIVTTENGRPISTHIPLKLRKIEEFYYITGHVAYGNSQWKTIEDNEDILLMFQGPHAYVSSSWYEKENVPTWNYQAVHLYGKGYILDKDELVNELAIMINTYEKGRENPVSYEKLSNEVLEKQIKGIVGFKVMIKEIQASYKLSQNRSDIDYYNVVEKLKDEGTTNSDMVAEQMIKIKKSDG</sequence>
<dbReference type="PANTHER" id="PTHR35802:SF1">
    <property type="entry name" value="PROTEASE SYNTHASE AND SPORULATION PROTEIN PAI 2"/>
    <property type="match status" value="1"/>
</dbReference>
<comment type="caution">
    <text evidence="1">The sequence shown here is derived from an EMBL/GenBank/DDBJ whole genome shotgun (WGS) entry which is preliminary data.</text>
</comment>
<evidence type="ECO:0000313" key="2">
    <source>
        <dbReference type="Proteomes" id="UP001418796"/>
    </source>
</evidence>
<reference evidence="1 2" key="1">
    <citation type="submission" date="2024-03" db="EMBL/GenBank/DDBJ databases">
        <title>Bacilli Hybrid Assemblies.</title>
        <authorList>
            <person name="Kovac J."/>
        </authorList>
    </citation>
    <scope>NUCLEOTIDE SEQUENCE [LARGE SCALE GENOMIC DNA]</scope>
    <source>
        <strain evidence="1 2">FSL R7-0666</strain>
    </source>
</reference>
<protein>
    <submittedName>
        <fullName evidence="1">FMN-binding negative transcriptional regulator</fullName>
    </submittedName>
</protein>
<name>A0ABU9VGI2_9BACI</name>